<dbReference type="OrthoDB" id="484631at2"/>
<reference evidence="4 5" key="1">
    <citation type="submission" date="2018-06" db="EMBL/GenBank/DDBJ databases">
        <title>Genomic Encyclopedia of Type Strains, Phase IV (KMG-V): Genome sequencing to study the core and pangenomes of soil and plant-associated prokaryotes.</title>
        <authorList>
            <person name="Whitman W."/>
        </authorList>
    </citation>
    <scope>NUCLEOTIDE SEQUENCE [LARGE SCALE GENOMIC DNA]</scope>
    <source>
        <strain evidence="4 5">SRCL-318</strain>
    </source>
</reference>
<dbReference type="SUPFAM" id="SSF53448">
    <property type="entry name" value="Nucleotide-diphospho-sugar transferases"/>
    <property type="match status" value="1"/>
</dbReference>
<dbReference type="RefSeq" id="WP_110856999.1">
    <property type="nucleotide sequence ID" value="NZ_QJSQ01000029.1"/>
</dbReference>
<dbReference type="EMBL" id="QJSQ01000029">
    <property type="protein sequence ID" value="PYE16588.1"/>
    <property type="molecule type" value="Genomic_DNA"/>
</dbReference>
<gene>
    <name evidence="4" type="ORF">C7410_12929</name>
</gene>
<feature type="domain" description="Glycosyltransferase subfamily 4-like N-terminal" evidence="3">
    <location>
        <begin position="344"/>
        <end position="523"/>
    </location>
</feature>
<evidence type="ECO:0000259" key="1">
    <source>
        <dbReference type="Pfam" id="PF00534"/>
    </source>
</evidence>
<dbReference type="Gene3D" id="3.40.50.2000">
    <property type="entry name" value="Glycogen Phosphorylase B"/>
    <property type="match status" value="2"/>
</dbReference>
<dbReference type="InterPro" id="IPR050194">
    <property type="entry name" value="Glycosyltransferase_grp1"/>
</dbReference>
<dbReference type="GO" id="GO:0016757">
    <property type="term" value="F:glycosyltransferase activity"/>
    <property type="evidence" value="ECO:0007669"/>
    <property type="project" value="InterPro"/>
</dbReference>
<dbReference type="CDD" id="cd03801">
    <property type="entry name" value="GT4_PimA-like"/>
    <property type="match status" value="1"/>
</dbReference>
<dbReference type="SUPFAM" id="SSF53756">
    <property type="entry name" value="UDP-Glycosyltransferase/glycogen phosphorylase"/>
    <property type="match status" value="1"/>
</dbReference>
<feature type="domain" description="Glycosyl transferase family 1" evidence="1">
    <location>
        <begin position="541"/>
        <end position="706"/>
    </location>
</feature>
<dbReference type="InterPro" id="IPR029044">
    <property type="entry name" value="Nucleotide-diphossugar_trans"/>
</dbReference>
<comment type="caution">
    <text evidence="4">The sequence shown here is derived from an EMBL/GenBank/DDBJ whole genome shotgun (WGS) entry which is preliminary data.</text>
</comment>
<evidence type="ECO:0000313" key="4">
    <source>
        <dbReference type="EMBL" id="PYE16588.1"/>
    </source>
</evidence>
<evidence type="ECO:0000259" key="2">
    <source>
        <dbReference type="Pfam" id="PF00535"/>
    </source>
</evidence>
<dbReference type="AlphaFoldDB" id="A0A2V4U4M2"/>
<dbReference type="CDD" id="cd00761">
    <property type="entry name" value="Glyco_tranf_GTA_type"/>
    <property type="match status" value="1"/>
</dbReference>
<feature type="domain" description="Glycosyltransferase 2-like" evidence="2">
    <location>
        <begin position="6"/>
        <end position="129"/>
    </location>
</feature>
<evidence type="ECO:0000313" key="5">
    <source>
        <dbReference type="Proteomes" id="UP000247772"/>
    </source>
</evidence>
<dbReference type="Gene3D" id="3.90.550.10">
    <property type="entry name" value="Spore Coat Polysaccharide Biosynthesis Protein SpsA, Chain A"/>
    <property type="match status" value="1"/>
</dbReference>
<dbReference type="PANTHER" id="PTHR45947:SF3">
    <property type="entry name" value="SULFOQUINOVOSYL TRANSFERASE SQD2"/>
    <property type="match status" value="1"/>
</dbReference>
<accession>A0A2V4U4M2</accession>
<dbReference type="Pfam" id="PF13439">
    <property type="entry name" value="Glyco_transf_4"/>
    <property type="match status" value="1"/>
</dbReference>
<dbReference type="Proteomes" id="UP000247772">
    <property type="component" value="Unassembled WGS sequence"/>
</dbReference>
<dbReference type="Pfam" id="PF00535">
    <property type="entry name" value="Glycos_transf_2"/>
    <property type="match status" value="1"/>
</dbReference>
<name>A0A2V4U4M2_9BURK</name>
<proteinExistence type="predicted"/>
<evidence type="ECO:0000259" key="3">
    <source>
        <dbReference type="Pfam" id="PF13439"/>
    </source>
</evidence>
<sequence length="731" mass="80217">MNHRFSIVINTYNRASLLEDALLGLTELDYDAFEVIVVNGPSTDGTDAILQRWSDRIKLGHCAEPNLSMSRNKGIELASGDVVAFIDDDAVPHPSWLKRLNVHYSNPDVGGVGGFTIDNTGVAYQVRKTVCDRFGNAHGVSDFFDERPLSFPGTPLYPSLLGTNSSFRLKALKEIGGFDHTFAYLLDETDVCLRLIDAGYKVIYEPEALVYHQFAPSHIRSKNRVAKTLYPSAVSKSYFIKRHGLEADATNQLKQYVDEILTANKWLCDHNEITNDHRVSLDEDLLFGVKDGSERALHAMAANKGNQGDLNRDAIAPDFFPLQVKTGLRIALISKSYPPHQESGIARWTSMMASGLARLGHSVHVITLAVESPFNRYENGVWVHAVKEDHTPEAARLAALKGIPTGLAPWCSAVAQLIRSLKGFGLDVASFPIWDLEGMALVGDASIGVVMSLHTSYAMAKPFKPEWSERPLFGHFHVNRVIGAEKQLLSEVSHILANSQAIVDDLRQAYSCEFSDRVLIAPHGTPDLLTSETDQIIVPRIATGTVRVTYVGRFEPRKGFDLACSALSELLKSVDAVEVTIVGDKLTADARAVIAGVKAEVLLSDRRVQFVGQVTRSELDNIYRNSDVVLMPSRYESFGLVAIEAMAAGATVVAMAAGGLKEVVIDGETGFLVHPDSTAASQLAHKLIELATNSETLARLRANARRDYLARFTVDKMVEQAEKIYYRAAGK</sequence>
<organism evidence="4 5">
    <name type="scientific">Paraburkholderia silvatlantica</name>
    <dbReference type="NCBI Taxonomy" id="321895"/>
    <lineage>
        <taxon>Bacteria</taxon>
        <taxon>Pseudomonadati</taxon>
        <taxon>Pseudomonadota</taxon>
        <taxon>Betaproteobacteria</taxon>
        <taxon>Burkholderiales</taxon>
        <taxon>Burkholderiaceae</taxon>
        <taxon>Paraburkholderia</taxon>
    </lineage>
</organism>
<dbReference type="InterPro" id="IPR001173">
    <property type="entry name" value="Glyco_trans_2-like"/>
</dbReference>
<evidence type="ECO:0008006" key="6">
    <source>
        <dbReference type="Google" id="ProtNLM"/>
    </source>
</evidence>
<protein>
    <recommendedName>
        <fullName evidence="6">Glycosyltransferase involved in cell wall biosynthesis</fullName>
    </recommendedName>
</protein>
<dbReference type="InterPro" id="IPR001296">
    <property type="entry name" value="Glyco_trans_1"/>
</dbReference>
<dbReference type="InterPro" id="IPR028098">
    <property type="entry name" value="Glyco_trans_4-like_N"/>
</dbReference>
<dbReference type="PANTHER" id="PTHR45947">
    <property type="entry name" value="SULFOQUINOVOSYL TRANSFERASE SQD2"/>
    <property type="match status" value="1"/>
</dbReference>
<dbReference type="Pfam" id="PF00534">
    <property type="entry name" value="Glycos_transf_1"/>
    <property type="match status" value="1"/>
</dbReference>